<accession>W4FE98</accession>
<evidence type="ECO:0000313" key="2">
    <source>
        <dbReference type="EMBL" id="ETV65136.1"/>
    </source>
</evidence>
<organism evidence="2">
    <name type="scientific">Aphanomyces astaci</name>
    <name type="common">Crayfish plague agent</name>
    <dbReference type="NCBI Taxonomy" id="112090"/>
    <lineage>
        <taxon>Eukaryota</taxon>
        <taxon>Sar</taxon>
        <taxon>Stramenopiles</taxon>
        <taxon>Oomycota</taxon>
        <taxon>Saprolegniomycetes</taxon>
        <taxon>Saprolegniales</taxon>
        <taxon>Verrucalvaceae</taxon>
        <taxon>Aphanomyces</taxon>
    </lineage>
</organism>
<dbReference type="VEuPathDB" id="FungiDB:H257_18062"/>
<proteinExistence type="predicted"/>
<evidence type="ECO:0000256" key="1">
    <source>
        <dbReference type="SAM" id="MobiDB-lite"/>
    </source>
</evidence>
<reference evidence="2" key="1">
    <citation type="submission" date="2013-12" db="EMBL/GenBank/DDBJ databases">
        <title>The Genome Sequence of Aphanomyces astaci APO3.</title>
        <authorList>
            <consortium name="The Broad Institute Genomics Platform"/>
            <person name="Russ C."/>
            <person name="Tyler B."/>
            <person name="van West P."/>
            <person name="Dieguez-Uribeondo J."/>
            <person name="Young S.K."/>
            <person name="Zeng Q."/>
            <person name="Gargeya S."/>
            <person name="Fitzgerald M."/>
            <person name="Abouelleil A."/>
            <person name="Alvarado L."/>
            <person name="Chapman S.B."/>
            <person name="Gainer-Dewar J."/>
            <person name="Goldberg J."/>
            <person name="Griggs A."/>
            <person name="Gujja S."/>
            <person name="Hansen M."/>
            <person name="Howarth C."/>
            <person name="Imamovic A."/>
            <person name="Ireland A."/>
            <person name="Larimer J."/>
            <person name="McCowan C."/>
            <person name="Murphy C."/>
            <person name="Pearson M."/>
            <person name="Poon T.W."/>
            <person name="Priest M."/>
            <person name="Roberts A."/>
            <person name="Saif S."/>
            <person name="Shea T."/>
            <person name="Sykes S."/>
            <person name="Wortman J."/>
            <person name="Nusbaum C."/>
            <person name="Birren B."/>
        </authorList>
    </citation>
    <scope>NUCLEOTIDE SEQUENCE [LARGE SCALE GENOMIC DNA]</scope>
    <source>
        <strain evidence="2">APO3</strain>
    </source>
</reference>
<protein>
    <submittedName>
        <fullName evidence="2">Uncharacterized protein</fullName>
    </submittedName>
</protein>
<feature type="region of interest" description="Disordered" evidence="1">
    <location>
        <begin position="134"/>
        <end position="156"/>
    </location>
</feature>
<dbReference type="GeneID" id="20820058"/>
<dbReference type="AlphaFoldDB" id="W4FE98"/>
<sequence length="339" mass="36328">MADEGKKRKASVIAEDVDDSVEETESPAPQVEVVDLTAESDDDNGVAPTEDAADWEAKGGLQRERLGQLEQQAAADLVKSAMPTVGAEGVQKLLEQHLAREEAAEKARAPEEAKAKAKRAVEAKAIAAAAATKAASGDVTGAPSGDGGHLDAAGVGRKEGNASVKGTVVKTEAKGFPAGWGGVDFGYVRDITRRLTVVGEFDETRDDWGYQTANAAVGAALEGMQLERVSFHRFDEFKGAMRELYERGRLERRTVDAGRIEICNDETLLQYVVAFVWRLQGSGAVGQLAVSFRRGAATEACAFGRSVCRADRRPRKYVLARLAQRIADPSLSITIPRSR</sequence>
<dbReference type="EMBL" id="KI913247">
    <property type="protein sequence ID" value="ETV65136.1"/>
    <property type="molecule type" value="Genomic_DNA"/>
</dbReference>
<feature type="region of interest" description="Disordered" evidence="1">
    <location>
        <begin position="1"/>
        <end position="54"/>
    </location>
</feature>
<name>W4FE98_APHAT</name>
<dbReference type="RefSeq" id="XP_009845374.1">
    <property type="nucleotide sequence ID" value="XM_009847072.1"/>
</dbReference>
<gene>
    <name evidence="2" type="ORF">H257_18062</name>
</gene>
<feature type="compositionally biased region" description="Acidic residues" evidence="1">
    <location>
        <begin position="15"/>
        <end position="25"/>
    </location>
</feature>